<protein>
    <submittedName>
        <fullName evidence="2">Uncharacterized protein</fullName>
    </submittedName>
</protein>
<accession>A0A7J6W783</accession>
<dbReference type="AlphaFoldDB" id="A0A7J6W783"/>
<reference evidence="2 3" key="1">
    <citation type="submission" date="2020-06" db="EMBL/GenBank/DDBJ databases">
        <title>Transcriptomic and genomic resources for Thalictrum thalictroides and T. hernandezii: Facilitating candidate gene discovery in an emerging model plant lineage.</title>
        <authorList>
            <person name="Arias T."/>
            <person name="Riano-Pachon D.M."/>
            <person name="Di Stilio V.S."/>
        </authorList>
    </citation>
    <scope>NUCLEOTIDE SEQUENCE [LARGE SCALE GENOMIC DNA]</scope>
    <source>
        <strain evidence="3">cv. WT478/WT964</strain>
        <tissue evidence="2">Leaves</tissue>
    </source>
</reference>
<dbReference type="Proteomes" id="UP000554482">
    <property type="component" value="Unassembled WGS sequence"/>
</dbReference>
<organism evidence="2 3">
    <name type="scientific">Thalictrum thalictroides</name>
    <name type="common">Rue-anemone</name>
    <name type="synonym">Anemone thalictroides</name>
    <dbReference type="NCBI Taxonomy" id="46969"/>
    <lineage>
        <taxon>Eukaryota</taxon>
        <taxon>Viridiplantae</taxon>
        <taxon>Streptophyta</taxon>
        <taxon>Embryophyta</taxon>
        <taxon>Tracheophyta</taxon>
        <taxon>Spermatophyta</taxon>
        <taxon>Magnoliopsida</taxon>
        <taxon>Ranunculales</taxon>
        <taxon>Ranunculaceae</taxon>
        <taxon>Thalictroideae</taxon>
        <taxon>Thalictrum</taxon>
    </lineage>
</organism>
<comment type="caution">
    <text evidence="2">The sequence shown here is derived from an EMBL/GenBank/DDBJ whole genome shotgun (WGS) entry which is preliminary data.</text>
</comment>
<name>A0A7J6W783_THATH</name>
<dbReference type="EMBL" id="JABWDY010021516">
    <property type="protein sequence ID" value="KAF5192322.1"/>
    <property type="molecule type" value="Genomic_DNA"/>
</dbReference>
<feature type="region of interest" description="Disordered" evidence="1">
    <location>
        <begin position="78"/>
        <end position="99"/>
    </location>
</feature>
<evidence type="ECO:0000256" key="1">
    <source>
        <dbReference type="SAM" id="MobiDB-lite"/>
    </source>
</evidence>
<proteinExistence type="predicted"/>
<evidence type="ECO:0000313" key="3">
    <source>
        <dbReference type="Proteomes" id="UP000554482"/>
    </source>
</evidence>
<gene>
    <name evidence="2" type="ORF">FRX31_018090</name>
</gene>
<sequence>MLPRKFESGYSKRKKKQRLEQLTQSLVGGIHRYFPTTTTNNQTQSVVQDEHFTEDNNVDEGLELLTENNNVEEELVTEDNNNASENLGNEDNIDCNESDNELEVPMNGQHLGIGSMLKKEEEMISAVKEKQLQLAGINNLNHFDVSV</sequence>
<evidence type="ECO:0000313" key="2">
    <source>
        <dbReference type="EMBL" id="KAF5192322.1"/>
    </source>
</evidence>
<keyword evidence="3" id="KW-1185">Reference proteome</keyword>